<dbReference type="InterPro" id="IPR000782">
    <property type="entry name" value="FAS1_domain"/>
</dbReference>
<protein>
    <submittedName>
        <fullName evidence="9">Fasciclin-like arabinogalactan family protein</fullName>
    </submittedName>
</protein>
<proteinExistence type="inferred from homology"/>
<dbReference type="FunFam" id="2.30.180.10:FF:000013">
    <property type="entry name" value="Fasciclin-like arabinogalactan protein 4"/>
    <property type="match status" value="1"/>
</dbReference>
<evidence type="ECO:0000256" key="7">
    <source>
        <dbReference type="ARBA" id="ARBA00023288"/>
    </source>
</evidence>
<keyword evidence="3" id="KW-1003">Cell membrane</keyword>
<keyword evidence="4" id="KW-0325">Glycoprotein</keyword>
<dbReference type="GO" id="GO:0098552">
    <property type="term" value="C:side of membrane"/>
    <property type="evidence" value="ECO:0007669"/>
    <property type="project" value="UniProtKB-KW"/>
</dbReference>
<comment type="similarity">
    <text evidence="2">Belongs to the fasciclin-like AGP family.</text>
</comment>
<dbReference type="PANTHER" id="PTHR32382:SF0">
    <property type="entry name" value="FASCICLIN-LIKE ARABINOGALACTAN PROTEIN 4"/>
    <property type="match status" value="1"/>
</dbReference>
<accession>A0A5A7R331</accession>
<feature type="non-terminal residue" evidence="9">
    <location>
        <position position="1"/>
    </location>
</feature>
<dbReference type="PANTHER" id="PTHR32382">
    <property type="entry name" value="FASCICLIN-LIKE ARABINOGALACTAN PROTEIN"/>
    <property type="match status" value="1"/>
</dbReference>
<evidence type="ECO:0000259" key="8">
    <source>
        <dbReference type="PROSITE" id="PS50213"/>
    </source>
</evidence>
<dbReference type="EMBL" id="BKCP01009515">
    <property type="protein sequence ID" value="GER51157.1"/>
    <property type="molecule type" value="Genomic_DNA"/>
</dbReference>
<organism evidence="9 10">
    <name type="scientific">Striga asiatica</name>
    <name type="common">Asiatic witchweed</name>
    <name type="synonym">Buchnera asiatica</name>
    <dbReference type="NCBI Taxonomy" id="4170"/>
    <lineage>
        <taxon>Eukaryota</taxon>
        <taxon>Viridiplantae</taxon>
        <taxon>Streptophyta</taxon>
        <taxon>Embryophyta</taxon>
        <taxon>Tracheophyta</taxon>
        <taxon>Spermatophyta</taxon>
        <taxon>Magnoliopsida</taxon>
        <taxon>eudicotyledons</taxon>
        <taxon>Gunneridae</taxon>
        <taxon>Pentapetalae</taxon>
        <taxon>asterids</taxon>
        <taxon>lamiids</taxon>
        <taxon>Lamiales</taxon>
        <taxon>Orobanchaceae</taxon>
        <taxon>Buchnereae</taxon>
        <taxon>Striga</taxon>
    </lineage>
</organism>
<dbReference type="Gene3D" id="2.30.180.10">
    <property type="entry name" value="FAS1 domain"/>
    <property type="match status" value="1"/>
</dbReference>
<dbReference type="AlphaFoldDB" id="A0A5A7R331"/>
<keyword evidence="5" id="KW-0732">Signal</keyword>
<dbReference type="InterPro" id="IPR033254">
    <property type="entry name" value="Plant_FLA"/>
</dbReference>
<dbReference type="GO" id="GO:0009825">
    <property type="term" value="P:multidimensional cell growth"/>
    <property type="evidence" value="ECO:0007669"/>
    <property type="project" value="TreeGrafter"/>
</dbReference>
<dbReference type="Proteomes" id="UP000325081">
    <property type="component" value="Unassembled WGS sequence"/>
</dbReference>
<reference evidence="10" key="1">
    <citation type="journal article" date="2019" name="Curr. Biol.">
        <title>Genome Sequence of Striga asiatica Provides Insight into the Evolution of Plant Parasitism.</title>
        <authorList>
            <person name="Yoshida S."/>
            <person name="Kim S."/>
            <person name="Wafula E.K."/>
            <person name="Tanskanen J."/>
            <person name="Kim Y.M."/>
            <person name="Honaas L."/>
            <person name="Yang Z."/>
            <person name="Spallek T."/>
            <person name="Conn C.E."/>
            <person name="Ichihashi Y."/>
            <person name="Cheong K."/>
            <person name="Cui S."/>
            <person name="Der J.P."/>
            <person name="Gundlach H."/>
            <person name="Jiao Y."/>
            <person name="Hori C."/>
            <person name="Ishida J.K."/>
            <person name="Kasahara H."/>
            <person name="Kiba T."/>
            <person name="Kim M.S."/>
            <person name="Koo N."/>
            <person name="Laohavisit A."/>
            <person name="Lee Y.H."/>
            <person name="Lumba S."/>
            <person name="McCourt P."/>
            <person name="Mortimer J.C."/>
            <person name="Mutuku J.M."/>
            <person name="Nomura T."/>
            <person name="Sasaki-Sekimoto Y."/>
            <person name="Seto Y."/>
            <person name="Wang Y."/>
            <person name="Wakatake T."/>
            <person name="Sakakibara H."/>
            <person name="Demura T."/>
            <person name="Yamaguchi S."/>
            <person name="Yoneyama K."/>
            <person name="Manabe R.I."/>
            <person name="Nelson D.C."/>
            <person name="Schulman A.H."/>
            <person name="Timko M.P."/>
            <person name="dePamphilis C.W."/>
            <person name="Choi D."/>
            <person name="Shirasu K."/>
        </authorList>
    </citation>
    <scope>NUCLEOTIDE SEQUENCE [LARGE SCALE GENOMIC DNA]</scope>
    <source>
        <strain evidence="10">cv. UVA1</strain>
    </source>
</reference>
<evidence type="ECO:0000256" key="1">
    <source>
        <dbReference type="ARBA" id="ARBA00004609"/>
    </source>
</evidence>
<keyword evidence="4" id="KW-0336">GPI-anchor</keyword>
<sequence>RLTPSDLDRIPPSGKLVATLFQTTRALDNSRSGSVNITRDPFSRTLHLPHLQSHAATPRETLTRDPNVSVLPLSSLLIPSSLNLMASETWPPLGLNITQELIDGHNFNMAAAMLTASGVVSEFEADEAGAGITLFVPTDAAFRDLPSSVRLQSLAADQKAIVLKFHVLHSYYPLGTLESIVIPIYPTLATEQNWAGRFTVNISRVNGSVAIDTGLVLASVTQWFSTRIRLPYLGCPKFFFPESIHRAESGCHIWGVQSFASQRVFRWQWGDSCSPPPDIAAPSSHLQAPPVLEQASGALRISMAWWGNGIDATEVEISSHFSDWDSFKSNNTLCMEAQGLIDLGNYSA</sequence>
<evidence type="ECO:0000256" key="3">
    <source>
        <dbReference type="ARBA" id="ARBA00022475"/>
    </source>
</evidence>
<dbReference type="PROSITE" id="PS50213">
    <property type="entry name" value="FAS1"/>
    <property type="match status" value="1"/>
</dbReference>
<dbReference type="OrthoDB" id="286301at2759"/>
<evidence type="ECO:0000256" key="4">
    <source>
        <dbReference type="ARBA" id="ARBA00022622"/>
    </source>
</evidence>
<gene>
    <name evidence="9" type="ORF">STAS_28518</name>
</gene>
<keyword evidence="6" id="KW-0472">Membrane</keyword>
<comment type="subcellular location">
    <subcellularLocation>
        <location evidence="1">Cell membrane</location>
        <topology evidence="1">Lipid-anchor</topology>
        <topology evidence="1">GPI-anchor</topology>
    </subcellularLocation>
</comment>
<evidence type="ECO:0000256" key="5">
    <source>
        <dbReference type="ARBA" id="ARBA00022729"/>
    </source>
</evidence>
<dbReference type="Pfam" id="PF02469">
    <property type="entry name" value="Fasciclin"/>
    <property type="match status" value="1"/>
</dbReference>
<keyword evidence="10" id="KW-1185">Reference proteome</keyword>
<dbReference type="SUPFAM" id="SSF82153">
    <property type="entry name" value="FAS1 domain"/>
    <property type="match status" value="1"/>
</dbReference>
<dbReference type="GO" id="GO:0009738">
    <property type="term" value="P:abscisic acid-activated signaling pathway"/>
    <property type="evidence" value="ECO:0007669"/>
    <property type="project" value="TreeGrafter"/>
</dbReference>
<dbReference type="InterPro" id="IPR036378">
    <property type="entry name" value="FAS1_dom_sf"/>
</dbReference>
<keyword evidence="7" id="KW-0449">Lipoprotein</keyword>
<comment type="caution">
    <text evidence="9">The sequence shown here is derived from an EMBL/GenBank/DDBJ whole genome shotgun (WGS) entry which is preliminary data.</text>
</comment>
<dbReference type="GO" id="GO:0005886">
    <property type="term" value="C:plasma membrane"/>
    <property type="evidence" value="ECO:0007669"/>
    <property type="project" value="UniProtKB-SubCell"/>
</dbReference>
<name>A0A5A7R331_STRAF</name>
<feature type="domain" description="FAS1" evidence="8">
    <location>
        <begin position="94"/>
        <end position="224"/>
    </location>
</feature>
<evidence type="ECO:0000313" key="9">
    <source>
        <dbReference type="EMBL" id="GER51157.1"/>
    </source>
</evidence>
<dbReference type="GO" id="GO:0048354">
    <property type="term" value="P:mucilage biosynthetic process involved in seed coat development"/>
    <property type="evidence" value="ECO:0007669"/>
    <property type="project" value="TreeGrafter"/>
</dbReference>
<evidence type="ECO:0000313" key="10">
    <source>
        <dbReference type="Proteomes" id="UP000325081"/>
    </source>
</evidence>
<evidence type="ECO:0000256" key="6">
    <source>
        <dbReference type="ARBA" id="ARBA00023136"/>
    </source>
</evidence>
<evidence type="ECO:0000256" key="2">
    <source>
        <dbReference type="ARBA" id="ARBA00007843"/>
    </source>
</evidence>